<name>A0A0A0CX66_9PROT</name>
<reference evidence="1 2" key="1">
    <citation type="submission" date="2014-01" db="EMBL/GenBank/DDBJ databases">
        <title>Genome sequence determination for a cystic fibrosis isolate, Inquilinus limosus.</title>
        <authorList>
            <person name="Pino M."/>
            <person name="Di Conza J."/>
            <person name="Gutkind G."/>
        </authorList>
    </citation>
    <scope>NUCLEOTIDE SEQUENCE [LARGE SCALE GENOMIC DNA]</scope>
    <source>
        <strain evidence="1 2">MP06</strain>
    </source>
</reference>
<dbReference type="EMBL" id="JANX01000613">
    <property type="protein sequence ID" value="KGM31056.1"/>
    <property type="molecule type" value="Genomic_DNA"/>
</dbReference>
<dbReference type="Proteomes" id="UP000029995">
    <property type="component" value="Unassembled WGS sequence"/>
</dbReference>
<evidence type="ECO:0000313" key="1">
    <source>
        <dbReference type="EMBL" id="KGM31056.1"/>
    </source>
</evidence>
<comment type="caution">
    <text evidence="1">The sequence shown here is derived from an EMBL/GenBank/DDBJ whole genome shotgun (WGS) entry which is preliminary data.</text>
</comment>
<sequence>MTRRSIIVLITVLVLAVGGWVAVDSHNVVADCRAAPDSEILSRLNEAVLASDLAPRSLWRELAPEPGGPSYDRITDAWDVTFRLIGNDGKPIGRYFGTVKCGGMGGVEFSIDQTFKGRRP</sequence>
<accession>A0A0A0CX66</accession>
<dbReference type="AlphaFoldDB" id="A0A0A0CX66"/>
<evidence type="ECO:0000313" key="2">
    <source>
        <dbReference type="Proteomes" id="UP000029995"/>
    </source>
</evidence>
<protein>
    <submittedName>
        <fullName evidence="1">Uncharacterized protein</fullName>
    </submittedName>
</protein>
<gene>
    <name evidence="1" type="ORF">P409_29455</name>
</gene>
<organism evidence="1 2">
    <name type="scientific">Inquilinus limosus MP06</name>
    <dbReference type="NCBI Taxonomy" id="1398085"/>
    <lineage>
        <taxon>Bacteria</taxon>
        <taxon>Pseudomonadati</taxon>
        <taxon>Pseudomonadota</taxon>
        <taxon>Alphaproteobacteria</taxon>
        <taxon>Rhodospirillales</taxon>
        <taxon>Rhodospirillaceae</taxon>
        <taxon>Inquilinus</taxon>
    </lineage>
</organism>
<proteinExistence type="predicted"/>